<dbReference type="InterPro" id="IPR023214">
    <property type="entry name" value="HAD_sf"/>
</dbReference>
<keyword evidence="3" id="KW-0460">Magnesium</keyword>
<dbReference type="Pfam" id="PF13419">
    <property type="entry name" value="HAD_2"/>
    <property type="match status" value="1"/>
</dbReference>
<dbReference type="GO" id="GO:0005829">
    <property type="term" value="C:cytosol"/>
    <property type="evidence" value="ECO:0007669"/>
    <property type="project" value="TreeGrafter"/>
</dbReference>
<dbReference type="Gene3D" id="1.10.150.240">
    <property type="entry name" value="Putative phosphatase, domain 2"/>
    <property type="match status" value="1"/>
</dbReference>
<evidence type="ECO:0000256" key="1">
    <source>
        <dbReference type="ARBA" id="ARBA00022723"/>
    </source>
</evidence>
<dbReference type="NCBIfam" id="TIGR01509">
    <property type="entry name" value="HAD-SF-IA-v3"/>
    <property type="match status" value="1"/>
</dbReference>
<dbReference type="PANTHER" id="PTHR43434:SF23">
    <property type="entry name" value="PHOSPHOGLYCOLATE PHOSPHATASE"/>
    <property type="match status" value="1"/>
</dbReference>
<gene>
    <name evidence="5" type="ORF">ENR59_00740</name>
</gene>
<dbReference type="SUPFAM" id="SSF56784">
    <property type="entry name" value="HAD-like"/>
    <property type="match status" value="1"/>
</dbReference>
<dbReference type="GO" id="GO:0008967">
    <property type="term" value="F:phosphoglycolate phosphatase activity"/>
    <property type="evidence" value="ECO:0007669"/>
    <property type="project" value="TreeGrafter"/>
</dbReference>
<dbReference type="InterPro" id="IPR006439">
    <property type="entry name" value="HAD-SF_hydro_IA"/>
</dbReference>
<accession>A0A7C3WCH2</accession>
<dbReference type="SFLD" id="SFLDG01135">
    <property type="entry name" value="C1.5.6:_HAD__Beta-PGM__Phospha"/>
    <property type="match status" value="1"/>
</dbReference>
<dbReference type="GO" id="GO:0006281">
    <property type="term" value="P:DNA repair"/>
    <property type="evidence" value="ECO:0007669"/>
    <property type="project" value="TreeGrafter"/>
</dbReference>
<dbReference type="InterPro" id="IPR050155">
    <property type="entry name" value="HAD-like_hydrolase_sf"/>
</dbReference>
<name>A0A7C3WCH2_9BACT</name>
<evidence type="ECO:0000313" key="5">
    <source>
        <dbReference type="EMBL" id="HGG91464.1"/>
    </source>
</evidence>
<dbReference type="PANTHER" id="PTHR43434">
    <property type="entry name" value="PHOSPHOGLYCOLATE PHOSPHATASE"/>
    <property type="match status" value="1"/>
</dbReference>
<dbReference type="SFLD" id="SFLDS00003">
    <property type="entry name" value="Haloacid_Dehalogenase"/>
    <property type="match status" value="1"/>
</dbReference>
<dbReference type="InterPro" id="IPR036412">
    <property type="entry name" value="HAD-like_sf"/>
</dbReference>
<dbReference type="SFLD" id="SFLDG01129">
    <property type="entry name" value="C1.5:_HAD__Beta-PGM__Phosphata"/>
    <property type="match status" value="1"/>
</dbReference>
<dbReference type="NCBIfam" id="TIGR01549">
    <property type="entry name" value="HAD-SF-IA-v1"/>
    <property type="match status" value="1"/>
</dbReference>
<organism evidence="5">
    <name type="scientific">Fundidesulfovibrio putealis</name>
    <dbReference type="NCBI Taxonomy" id="270496"/>
    <lineage>
        <taxon>Bacteria</taxon>
        <taxon>Pseudomonadati</taxon>
        <taxon>Thermodesulfobacteriota</taxon>
        <taxon>Desulfovibrionia</taxon>
        <taxon>Desulfovibrionales</taxon>
        <taxon>Desulfovibrionaceae</taxon>
        <taxon>Fundidesulfovibrio</taxon>
    </lineage>
</organism>
<evidence type="ECO:0000256" key="4">
    <source>
        <dbReference type="ARBA" id="ARBA00023277"/>
    </source>
</evidence>
<dbReference type="AlphaFoldDB" id="A0A7C3WCH2"/>
<evidence type="ECO:0000256" key="3">
    <source>
        <dbReference type="ARBA" id="ARBA00022842"/>
    </source>
</evidence>
<dbReference type="EMBL" id="DSRP01000053">
    <property type="protein sequence ID" value="HGG91464.1"/>
    <property type="molecule type" value="Genomic_DNA"/>
</dbReference>
<dbReference type="GO" id="GO:0046872">
    <property type="term" value="F:metal ion binding"/>
    <property type="evidence" value="ECO:0007669"/>
    <property type="project" value="UniProtKB-KW"/>
</dbReference>
<dbReference type="Gene3D" id="3.40.50.1000">
    <property type="entry name" value="HAD superfamily/HAD-like"/>
    <property type="match status" value="1"/>
</dbReference>
<dbReference type="InterPro" id="IPR023198">
    <property type="entry name" value="PGP-like_dom2"/>
</dbReference>
<protein>
    <submittedName>
        <fullName evidence="5">HAD family hydrolase</fullName>
    </submittedName>
</protein>
<keyword evidence="4" id="KW-0119">Carbohydrate metabolism</keyword>
<reference evidence="5" key="1">
    <citation type="journal article" date="2020" name="mSystems">
        <title>Genome- and Community-Level Interaction Insights into Carbon Utilization and Element Cycling Functions of Hydrothermarchaeota in Hydrothermal Sediment.</title>
        <authorList>
            <person name="Zhou Z."/>
            <person name="Liu Y."/>
            <person name="Xu W."/>
            <person name="Pan J."/>
            <person name="Luo Z.H."/>
            <person name="Li M."/>
        </authorList>
    </citation>
    <scope>NUCLEOTIDE SEQUENCE [LARGE SCALE GENOMIC DNA]</scope>
    <source>
        <strain evidence="5">SpSt-413</strain>
    </source>
</reference>
<dbReference type="InterPro" id="IPR041492">
    <property type="entry name" value="HAD_2"/>
</dbReference>
<sequence length="213" mass="22830">MTRKAVIFDLDGTLFDTLEDLADASNAALATLGHPPHPLASYRHFVGNGMRKLMVRALPEGAAADLDRAVAAMNEIYATNWKAKSRPYQGIPELLDALAGEGVALAVLSNKPDAFTRLIIEDVFRAWPWAAVIGDGQYPRKPDPAGALAIARTVGLDPSAMVLVGDTPMDVKCARDAGMRPVAVTWGFRPRAELEAAGADRFIDTPLELLGLL</sequence>
<proteinExistence type="predicted"/>
<keyword evidence="1" id="KW-0479">Metal-binding</keyword>
<comment type="caution">
    <text evidence="5">The sequence shown here is derived from an EMBL/GenBank/DDBJ whole genome shotgun (WGS) entry which is preliminary data.</text>
</comment>
<keyword evidence="2 5" id="KW-0378">Hydrolase</keyword>
<evidence type="ECO:0000256" key="2">
    <source>
        <dbReference type="ARBA" id="ARBA00022801"/>
    </source>
</evidence>